<reference evidence="3" key="1">
    <citation type="journal article" date="2019" name="Int. J. Syst. Evol. Microbiol.">
        <title>The Global Catalogue of Microorganisms (GCM) 10K type strain sequencing project: providing services to taxonomists for standard genome sequencing and annotation.</title>
        <authorList>
            <consortium name="The Broad Institute Genomics Platform"/>
            <consortium name="The Broad Institute Genome Sequencing Center for Infectious Disease"/>
            <person name="Wu L."/>
            <person name="Ma J."/>
        </authorList>
    </citation>
    <scope>NUCLEOTIDE SEQUENCE [LARGE SCALE GENOMIC DNA]</scope>
    <source>
        <strain evidence="3">KCTC 42953</strain>
    </source>
</reference>
<dbReference type="EMBL" id="JBHRTS010000001">
    <property type="protein sequence ID" value="MFC3192916.1"/>
    <property type="molecule type" value="Genomic_DNA"/>
</dbReference>
<dbReference type="InterPro" id="IPR029069">
    <property type="entry name" value="HotDog_dom_sf"/>
</dbReference>
<evidence type="ECO:0000259" key="1">
    <source>
        <dbReference type="Pfam" id="PF09500"/>
    </source>
</evidence>
<feature type="domain" description="Thioesterase putative" evidence="1">
    <location>
        <begin position="7"/>
        <end position="149"/>
    </location>
</feature>
<proteinExistence type="predicted"/>
<dbReference type="SUPFAM" id="SSF54637">
    <property type="entry name" value="Thioesterase/thiol ester dehydrase-isomerase"/>
    <property type="match status" value="1"/>
</dbReference>
<organism evidence="2 3">
    <name type="scientific">Marinicella sediminis</name>
    <dbReference type="NCBI Taxonomy" id="1792834"/>
    <lineage>
        <taxon>Bacteria</taxon>
        <taxon>Pseudomonadati</taxon>
        <taxon>Pseudomonadota</taxon>
        <taxon>Gammaproteobacteria</taxon>
        <taxon>Lysobacterales</taxon>
        <taxon>Marinicellaceae</taxon>
        <taxon>Marinicella</taxon>
    </lineage>
</organism>
<keyword evidence="3" id="KW-1185">Reference proteome</keyword>
<accession>A0ABV7J437</accession>
<comment type="caution">
    <text evidence="2">The sequence shown here is derived from an EMBL/GenBank/DDBJ whole genome shotgun (WGS) entry which is preliminary data.</text>
</comment>
<sequence>MTISVEAFQAFLYAEIPMVEYMQLKLCEINTHSIQALAPIGPNINDKQTVFGGSSSALMTICGWSLIKSQLEHHGLHNDVVIHQAKTRWHKAQTDDLNITAALSDEHDWDKLIAQLKTSRRPVKISVDCVVHNQHNEKCSSMQGGFVVLGQNT</sequence>
<dbReference type="RefSeq" id="WP_077409581.1">
    <property type="nucleotide sequence ID" value="NZ_JBHRTS010000001.1"/>
</dbReference>
<dbReference type="Proteomes" id="UP001595533">
    <property type="component" value="Unassembled WGS sequence"/>
</dbReference>
<evidence type="ECO:0000313" key="3">
    <source>
        <dbReference type="Proteomes" id="UP001595533"/>
    </source>
</evidence>
<protein>
    <submittedName>
        <fullName evidence="2">YiiD C-terminal domain-containing protein</fullName>
    </submittedName>
</protein>
<dbReference type="Gene3D" id="3.10.129.10">
    <property type="entry name" value="Hotdog Thioesterase"/>
    <property type="match status" value="1"/>
</dbReference>
<dbReference type="InterPro" id="IPR012660">
    <property type="entry name" value="YiiD_C"/>
</dbReference>
<name>A0ABV7J437_9GAMM</name>
<dbReference type="Pfam" id="PF09500">
    <property type="entry name" value="YiiD_C"/>
    <property type="match status" value="1"/>
</dbReference>
<gene>
    <name evidence="2" type="ORF">ACFODZ_01555</name>
</gene>
<evidence type="ECO:0000313" key="2">
    <source>
        <dbReference type="EMBL" id="MFC3192916.1"/>
    </source>
</evidence>